<protein>
    <recommendedName>
        <fullName evidence="2">Outer membrane protein beta-barrel domain-containing protein</fullName>
    </recommendedName>
</protein>
<organism evidence="1">
    <name type="scientific">marine metagenome</name>
    <dbReference type="NCBI Taxonomy" id="408172"/>
    <lineage>
        <taxon>unclassified sequences</taxon>
        <taxon>metagenomes</taxon>
        <taxon>ecological metagenomes</taxon>
    </lineage>
</organism>
<name>A0A381QLR3_9ZZZZ</name>
<gene>
    <name evidence="1" type="ORF">METZ01_LOCUS32662</name>
</gene>
<evidence type="ECO:0000313" key="1">
    <source>
        <dbReference type="EMBL" id="SUZ79808.1"/>
    </source>
</evidence>
<proteinExistence type="predicted"/>
<evidence type="ECO:0008006" key="2">
    <source>
        <dbReference type="Google" id="ProtNLM"/>
    </source>
</evidence>
<dbReference type="AlphaFoldDB" id="A0A381QLR3"/>
<reference evidence="1" key="1">
    <citation type="submission" date="2018-05" db="EMBL/GenBank/DDBJ databases">
        <authorList>
            <person name="Lanie J.A."/>
            <person name="Ng W.-L."/>
            <person name="Kazmierczak K.M."/>
            <person name="Andrzejewski T.M."/>
            <person name="Davidsen T.M."/>
            <person name="Wayne K.J."/>
            <person name="Tettelin H."/>
            <person name="Glass J.I."/>
            <person name="Rusch D."/>
            <person name="Podicherti R."/>
            <person name="Tsui H.-C.T."/>
            <person name="Winkler M.E."/>
        </authorList>
    </citation>
    <scope>NUCLEOTIDE SEQUENCE</scope>
</reference>
<accession>A0A381QLR3</accession>
<sequence>MKIILLIIFLTGILTGQNIDFRFDPDSESQAKTVTSYSSFWLSRTPPFSPFGAKRLLVSAGYSAPFKRLDGETWILPDADLAVKVTNNLALSGKVYGFSTEKDQPQVVGAGIQYFFGNEEEKNWVFTVQRADLNGLYSFRIKSFTFDIRKWMPWSIILIRIGAGSNYYKESTHKATGLIPARMEGQTNYIAADAMLDIFGITGGLGLKFHPDRTFLSFFLQKGI</sequence>
<dbReference type="EMBL" id="UINC01001402">
    <property type="protein sequence ID" value="SUZ79808.1"/>
    <property type="molecule type" value="Genomic_DNA"/>
</dbReference>